<dbReference type="InterPro" id="IPR049517">
    <property type="entry name" value="ACX-like_C"/>
</dbReference>
<feature type="domain" description="Hydantoinase A/oxoprolinase" evidence="1">
    <location>
        <begin position="204"/>
        <end position="498"/>
    </location>
</feature>
<dbReference type="Pfam" id="PF01968">
    <property type="entry name" value="Hydantoinase_A"/>
    <property type="match status" value="1"/>
</dbReference>
<evidence type="ECO:0000313" key="4">
    <source>
        <dbReference type="EMBL" id="AVO38647.1"/>
    </source>
</evidence>
<reference evidence="5" key="1">
    <citation type="submission" date="2018-03" db="EMBL/GenBank/DDBJ databases">
        <title>Genomic analysis of the strain SH-1 isolated from shrimp intestine.</title>
        <authorList>
            <person name="Kim Y.-S."/>
            <person name="Kim S.-E."/>
            <person name="Kim K.-H."/>
        </authorList>
    </citation>
    <scope>NUCLEOTIDE SEQUENCE [LARGE SCALE GENOMIC DNA]</scope>
    <source>
        <strain evidence="5">SH-1</strain>
    </source>
</reference>
<feature type="domain" description="Acetophenone carboxylase-like C-terminal" evidence="3">
    <location>
        <begin position="529"/>
        <end position="678"/>
    </location>
</feature>
<dbReference type="InterPro" id="IPR045079">
    <property type="entry name" value="Oxoprolinase-like"/>
</dbReference>
<dbReference type="PANTHER" id="PTHR11365">
    <property type="entry name" value="5-OXOPROLINASE RELATED"/>
    <property type="match status" value="1"/>
</dbReference>
<protein>
    <submittedName>
        <fullName evidence="4">Hydantoinase/oxoprolinase family protein</fullName>
    </submittedName>
</protein>
<dbReference type="KEGG" id="thas:C6Y53_13730"/>
<dbReference type="Pfam" id="PF19278">
    <property type="entry name" value="Hydant_A_C"/>
    <property type="match status" value="1"/>
</dbReference>
<name>A0A2S0MS61_9RHOB</name>
<dbReference type="InterPro" id="IPR043129">
    <property type="entry name" value="ATPase_NBD"/>
</dbReference>
<dbReference type="PANTHER" id="PTHR11365:SF23">
    <property type="entry name" value="HYPOTHETICAL 5-OXOPROLINASE (EUROFUNG)-RELATED"/>
    <property type="match status" value="1"/>
</dbReference>
<evidence type="ECO:0000313" key="5">
    <source>
        <dbReference type="Proteomes" id="UP000237655"/>
    </source>
</evidence>
<dbReference type="InterPro" id="IPR008040">
    <property type="entry name" value="Hydant_A_N"/>
</dbReference>
<organism evidence="4 5">
    <name type="scientific">Pukyongiella litopenaei</name>
    <dbReference type="NCBI Taxonomy" id="2605946"/>
    <lineage>
        <taxon>Bacteria</taxon>
        <taxon>Pseudomonadati</taxon>
        <taxon>Pseudomonadota</taxon>
        <taxon>Alphaproteobacteria</taxon>
        <taxon>Rhodobacterales</taxon>
        <taxon>Paracoccaceae</taxon>
        <taxon>Pukyongiella</taxon>
    </lineage>
</organism>
<evidence type="ECO:0000259" key="3">
    <source>
        <dbReference type="Pfam" id="PF19278"/>
    </source>
</evidence>
<dbReference type="EMBL" id="CP027665">
    <property type="protein sequence ID" value="AVO38647.1"/>
    <property type="molecule type" value="Genomic_DNA"/>
</dbReference>
<dbReference type="GO" id="GO:0005829">
    <property type="term" value="C:cytosol"/>
    <property type="evidence" value="ECO:0007669"/>
    <property type="project" value="TreeGrafter"/>
</dbReference>
<dbReference type="RefSeq" id="WP_106472958.1">
    <property type="nucleotide sequence ID" value="NZ_CP027665.1"/>
</dbReference>
<dbReference type="SUPFAM" id="SSF53067">
    <property type="entry name" value="Actin-like ATPase domain"/>
    <property type="match status" value="1"/>
</dbReference>
<dbReference type="GO" id="GO:0017168">
    <property type="term" value="F:5-oxoprolinase (ATP-hydrolyzing) activity"/>
    <property type="evidence" value="ECO:0007669"/>
    <property type="project" value="TreeGrafter"/>
</dbReference>
<dbReference type="GO" id="GO:0006749">
    <property type="term" value="P:glutathione metabolic process"/>
    <property type="evidence" value="ECO:0007669"/>
    <property type="project" value="TreeGrafter"/>
</dbReference>
<accession>A0A2S0MS61</accession>
<proteinExistence type="predicted"/>
<dbReference type="Pfam" id="PF05378">
    <property type="entry name" value="Hydant_A_N"/>
    <property type="match status" value="1"/>
</dbReference>
<keyword evidence="5" id="KW-1185">Reference proteome</keyword>
<sequence length="695" mass="73674">MDRRPIRVGVDIGGTFTDVALEHPGGLATCKVLTDYAQPERAILDGIETAAAQAGIAPTAIVQVIHGTTLVTNALIQRRGARTAFITTEGFRDVVEMRSENRFEQYDLNLELPTPLVPRKDRFTVRERIGPGGEVLLALDPAEAEAMARRIVEGGYEAVAIGFMHAYANDSHERLMQAALSRIAPDLSSSISSVVSPRMRELPRFNTVIANAYVQPQVAAYLRRLADRLRGAGIAAQVFMMHSGGGLIPIETAADQPVRLLESGPAGGAIFAAEFARSHGIDKVLSFDMGGTTAKICLIEHGTPRTANTFEVARTYRFRKGSGMVVSTPVVEMVEIGAGGGSIAWIDAMGRIQVGPRSAGSEPGPACYQRGGTDPTVTDANLALGRIDPDNFAGGAIPLSAEKSETALGSRLAGIQGITVPEAAFGVTEIVDENMANAARVHTVENGRDIEHFTMIAFGGGAPLHACRQCEKLGIERLLIPPGAGVGSAIGFLRAPFSYEATRGLFQKLADFDAVATNGALGSMEAEARAFVEAGAGTAATHTRLTAFMRYSGQGWEIPVPLPHRVFSPGDAHMIADAFEQAYRTLFGRVIDGLAVEITNWSLVVATTLPDPDPVTRLDGDATAGATRRRRFYDAALREAVEAREIDRAAMGPGVAVDGPAVIVERETATVVTSAFRAVGQPDGCLLLLRKGATA</sequence>
<gene>
    <name evidence="4" type="ORF">C6Y53_13730</name>
</gene>
<evidence type="ECO:0000259" key="2">
    <source>
        <dbReference type="Pfam" id="PF05378"/>
    </source>
</evidence>
<evidence type="ECO:0000259" key="1">
    <source>
        <dbReference type="Pfam" id="PF01968"/>
    </source>
</evidence>
<dbReference type="AlphaFoldDB" id="A0A2S0MS61"/>
<feature type="domain" description="Hydantoinase/oxoprolinase N-terminal" evidence="2">
    <location>
        <begin position="7"/>
        <end position="182"/>
    </location>
</feature>
<dbReference type="Proteomes" id="UP000237655">
    <property type="component" value="Chromosome"/>
</dbReference>
<dbReference type="InterPro" id="IPR002821">
    <property type="entry name" value="Hydantoinase_A"/>
</dbReference>